<sequence>MKTPNIEKDLDDIFTEDINPICKKMFIDNAIIMSYFINFENKTINVNYDIFKDIYEIDAIIIFKYECLLFSTCDYTVMLCVLVSKYNIERTQLIYLSDLKIKINDISIKYQYIILQYILENEIMGREIGDFPNLEIEDLVGGKFETNLITIFENSYNKFYLDFYEEIINEIGFNIDKYFIVVYFQKTFYGAFQYNKIKIYKEQSTEINYYIDNLVRVKTNIEIIFEKCYF</sequence>
<proteinExistence type="predicted"/>
<protein>
    <submittedName>
        <fullName evidence="1">Uncharacterized protein</fullName>
    </submittedName>
</protein>
<reference evidence="1" key="1">
    <citation type="journal article" date="2019" name="MBio">
        <title>Virus Genomes from Deep Sea Sediments Expand the Ocean Megavirome and Support Independent Origins of Viral Gigantism.</title>
        <authorList>
            <person name="Backstrom D."/>
            <person name="Yutin N."/>
            <person name="Jorgensen S.L."/>
            <person name="Dharamshi J."/>
            <person name="Homa F."/>
            <person name="Zaremba-Niedwiedzka K."/>
            <person name="Spang A."/>
            <person name="Wolf Y.I."/>
            <person name="Koonin E.V."/>
            <person name="Ettema T.J."/>
        </authorList>
    </citation>
    <scope>NUCLEOTIDE SEQUENCE</scope>
</reference>
<dbReference type="EMBL" id="MK500300">
    <property type="protein sequence ID" value="QBK84948.1"/>
    <property type="molecule type" value="Genomic_DNA"/>
</dbReference>
<name>A0A481YNV2_9VIRU</name>
<organism evidence="1">
    <name type="scientific">Pithovirus LCDPAC02</name>
    <dbReference type="NCBI Taxonomy" id="2506601"/>
    <lineage>
        <taxon>Viruses</taxon>
        <taxon>Pithoviruses</taxon>
    </lineage>
</organism>
<gene>
    <name evidence="1" type="ORF">LCDPAC02_01470</name>
</gene>
<evidence type="ECO:0000313" key="1">
    <source>
        <dbReference type="EMBL" id="QBK84948.1"/>
    </source>
</evidence>
<accession>A0A481YNV2</accession>